<dbReference type="InterPro" id="IPR000182">
    <property type="entry name" value="GNAT_dom"/>
</dbReference>
<organism evidence="6 7">
    <name type="scientific">Actinia tenebrosa</name>
    <name type="common">Australian red waratah sea anemone</name>
    <dbReference type="NCBI Taxonomy" id="6105"/>
    <lineage>
        <taxon>Eukaryota</taxon>
        <taxon>Metazoa</taxon>
        <taxon>Cnidaria</taxon>
        <taxon>Anthozoa</taxon>
        <taxon>Hexacorallia</taxon>
        <taxon>Actiniaria</taxon>
        <taxon>Actiniidae</taxon>
        <taxon>Actinia</taxon>
    </lineage>
</organism>
<keyword evidence="3" id="KW-0012">Acyltransferase</keyword>
<dbReference type="SUPFAM" id="SSF55729">
    <property type="entry name" value="Acyl-CoA N-acyltransferases (Nat)"/>
    <property type="match status" value="1"/>
</dbReference>
<dbReference type="GO" id="GO:0008080">
    <property type="term" value="F:N-acetyltransferase activity"/>
    <property type="evidence" value="ECO:0007669"/>
    <property type="project" value="InterPro"/>
</dbReference>
<feature type="domain" description="N-acetyltransferase" evidence="5">
    <location>
        <begin position="14"/>
        <end position="160"/>
    </location>
</feature>
<dbReference type="OrthoDB" id="5043642at2759"/>
<dbReference type="AlphaFoldDB" id="A0A6P8HCG7"/>
<evidence type="ECO:0000256" key="2">
    <source>
        <dbReference type="ARBA" id="ARBA00022679"/>
    </source>
</evidence>
<dbReference type="InterPro" id="IPR039135">
    <property type="entry name" value="NAT9-like"/>
</dbReference>
<comment type="similarity">
    <text evidence="1">Belongs to the acetyltransferase family. GNAT subfamily.</text>
</comment>
<dbReference type="Gene3D" id="3.40.630.30">
    <property type="match status" value="1"/>
</dbReference>
<evidence type="ECO:0000256" key="4">
    <source>
        <dbReference type="ARBA" id="ARBA00069551"/>
    </source>
</evidence>
<evidence type="ECO:0000259" key="5">
    <source>
        <dbReference type="Pfam" id="PF13302"/>
    </source>
</evidence>
<dbReference type="Proteomes" id="UP000515163">
    <property type="component" value="Unplaced"/>
</dbReference>
<dbReference type="PANTHER" id="PTHR13256">
    <property type="entry name" value="N-ACETYLTRANSFERASE 9"/>
    <property type="match status" value="1"/>
</dbReference>
<evidence type="ECO:0000256" key="1">
    <source>
        <dbReference type="ARBA" id="ARBA00009342"/>
    </source>
</evidence>
<dbReference type="RefSeq" id="XP_031554134.1">
    <property type="nucleotide sequence ID" value="XM_031698274.1"/>
</dbReference>
<accession>A0A6P8HCG7</accession>
<dbReference type="PANTHER" id="PTHR13256:SF16">
    <property type="entry name" value="ALPHA_BETA-TUBULIN-N-ACETYLTRANSFERASE 9"/>
    <property type="match status" value="1"/>
</dbReference>
<dbReference type="FunCoup" id="A0A6P8HCG7">
    <property type="interactions" value="133"/>
</dbReference>
<dbReference type="FunFam" id="3.40.630.30:FF:000248">
    <property type="entry name" value="N-acetyltransferase 9-like protein"/>
    <property type="match status" value="1"/>
</dbReference>
<dbReference type="KEGG" id="aten:116291150"/>
<proteinExistence type="inferred from homology"/>
<evidence type="ECO:0000313" key="7">
    <source>
        <dbReference type="RefSeq" id="XP_031554134.1"/>
    </source>
</evidence>
<evidence type="ECO:0000256" key="3">
    <source>
        <dbReference type="ARBA" id="ARBA00023315"/>
    </source>
</evidence>
<sequence>MKINGSTILVGDKVVLVPYREEHVPKYHDWMQSPELLEQTASERLTLSQEYDMQRSWYEDEHKCTFLILDKRKWMDTEQNEIDSMVGDVNLFFNDNDEPNTAEIEIMIAEHSCRRKGFGKEAVYIMMHYGITNLKIDKFRAKIGCKNKASLNLFNNMGFRTVSTSEVFQESTLELHVTDSFRQKLTSVTDCVTQYQYPYNVSS</sequence>
<evidence type="ECO:0000313" key="6">
    <source>
        <dbReference type="Proteomes" id="UP000515163"/>
    </source>
</evidence>
<reference evidence="7" key="1">
    <citation type="submission" date="2025-08" db="UniProtKB">
        <authorList>
            <consortium name="RefSeq"/>
        </authorList>
    </citation>
    <scope>IDENTIFICATION</scope>
    <source>
        <tissue evidence="7">Tentacle</tissue>
    </source>
</reference>
<keyword evidence="2" id="KW-0808">Transferase</keyword>
<dbReference type="InterPro" id="IPR016181">
    <property type="entry name" value="Acyl_CoA_acyltransferase"/>
</dbReference>
<keyword evidence="6" id="KW-1185">Reference proteome</keyword>
<name>A0A6P8HCG7_ACTTE</name>
<dbReference type="GeneID" id="116291150"/>
<gene>
    <name evidence="7" type="primary">LOC116291150</name>
</gene>
<dbReference type="Pfam" id="PF13302">
    <property type="entry name" value="Acetyltransf_3"/>
    <property type="match status" value="1"/>
</dbReference>
<protein>
    <recommendedName>
        <fullName evidence="4">N-acetyltransferase 9-like protein</fullName>
    </recommendedName>
</protein>
<dbReference type="InParanoid" id="A0A6P8HCG7"/>